<dbReference type="OrthoDB" id="3208495at2759"/>
<protein>
    <submittedName>
        <fullName evidence="1">Uncharacterized protein</fullName>
    </submittedName>
</protein>
<gene>
    <name evidence="1" type="ORF">K435DRAFT_618208</name>
</gene>
<organism evidence="1 2">
    <name type="scientific">Dendrothele bispora (strain CBS 962.96)</name>
    <dbReference type="NCBI Taxonomy" id="1314807"/>
    <lineage>
        <taxon>Eukaryota</taxon>
        <taxon>Fungi</taxon>
        <taxon>Dikarya</taxon>
        <taxon>Basidiomycota</taxon>
        <taxon>Agaricomycotina</taxon>
        <taxon>Agaricomycetes</taxon>
        <taxon>Agaricomycetidae</taxon>
        <taxon>Agaricales</taxon>
        <taxon>Agaricales incertae sedis</taxon>
        <taxon>Dendrothele</taxon>
    </lineage>
</organism>
<dbReference type="EMBL" id="ML180613">
    <property type="protein sequence ID" value="THU76982.1"/>
    <property type="molecule type" value="Genomic_DNA"/>
</dbReference>
<name>A0A4S8KN06_DENBC</name>
<sequence length="63" mass="7409">LGTYPCPHCLVKKDQIDQLGTKLDRRRRKNKARVDSEQRQSSIQRIRKWIFDAGRSIVSNVIE</sequence>
<dbReference type="Proteomes" id="UP000297245">
    <property type="component" value="Unassembled WGS sequence"/>
</dbReference>
<keyword evidence="2" id="KW-1185">Reference proteome</keyword>
<accession>A0A4S8KN06</accession>
<reference evidence="1 2" key="1">
    <citation type="journal article" date="2019" name="Nat. Ecol. Evol.">
        <title>Megaphylogeny resolves global patterns of mushroom evolution.</title>
        <authorList>
            <person name="Varga T."/>
            <person name="Krizsan K."/>
            <person name="Foldi C."/>
            <person name="Dima B."/>
            <person name="Sanchez-Garcia M."/>
            <person name="Sanchez-Ramirez S."/>
            <person name="Szollosi G.J."/>
            <person name="Szarkandi J.G."/>
            <person name="Papp V."/>
            <person name="Albert L."/>
            <person name="Andreopoulos W."/>
            <person name="Angelini C."/>
            <person name="Antonin V."/>
            <person name="Barry K.W."/>
            <person name="Bougher N.L."/>
            <person name="Buchanan P."/>
            <person name="Buyck B."/>
            <person name="Bense V."/>
            <person name="Catcheside P."/>
            <person name="Chovatia M."/>
            <person name="Cooper J."/>
            <person name="Damon W."/>
            <person name="Desjardin D."/>
            <person name="Finy P."/>
            <person name="Geml J."/>
            <person name="Haridas S."/>
            <person name="Hughes K."/>
            <person name="Justo A."/>
            <person name="Karasinski D."/>
            <person name="Kautmanova I."/>
            <person name="Kiss B."/>
            <person name="Kocsube S."/>
            <person name="Kotiranta H."/>
            <person name="LaButti K.M."/>
            <person name="Lechner B.E."/>
            <person name="Liimatainen K."/>
            <person name="Lipzen A."/>
            <person name="Lukacs Z."/>
            <person name="Mihaltcheva S."/>
            <person name="Morgado L.N."/>
            <person name="Niskanen T."/>
            <person name="Noordeloos M.E."/>
            <person name="Ohm R.A."/>
            <person name="Ortiz-Santana B."/>
            <person name="Ovrebo C."/>
            <person name="Racz N."/>
            <person name="Riley R."/>
            <person name="Savchenko A."/>
            <person name="Shiryaev A."/>
            <person name="Soop K."/>
            <person name="Spirin V."/>
            <person name="Szebenyi C."/>
            <person name="Tomsovsky M."/>
            <person name="Tulloss R.E."/>
            <person name="Uehling J."/>
            <person name="Grigoriev I.V."/>
            <person name="Vagvolgyi C."/>
            <person name="Papp T."/>
            <person name="Martin F.M."/>
            <person name="Miettinen O."/>
            <person name="Hibbett D.S."/>
            <person name="Nagy L.G."/>
        </authorList>
    </citation>
    <scope>NUCLEOTIDE SEQUENCE [LARGE SCALE GENOMIC DNA]</scope>
    <source>
        <strain evidence="1 2">CBS 962.96</strain>
    </source>
</reference>
<proteinExistence type="predicted"/>
<evidence type="ECO:0000313" key="1">
    <source>
        <dbReference type="EMBL" id="THU76982.1"/>
    </source>
</evidence>
<feature type="non-terminal residue" evidence="1">
    <location>
        <position position="63"/>
    </location>
</feature>
<feature type="non-terminal residue" evidence="1">
    <location>
        <position position="1"/>
    </location>
</feature>
<evidence type="ECO:0000313" key="2">
    <source>
        <dbReference type="Proteomes" id="UP000297245"/>
    </source>
</evidence>
<dbReference type="AlphaFoldDB" id="A0A4S8KN06"/>